<evidence type="ECO:0000256" key="1">
    <source>
        <dbReference type="ARBA" id="ARBA00004651"/>
    </source>
</evidence>
<name>A0A1L3ST42_9HYPH</name>
<sequence>MMAGAGTRAVLLHLGVIAVLVLLQFVLPEYHRGVMSRVLVLAVFAMGYNLLFGYAGLLSLGHAMFFSAGLYGAGLALYYLDWGIVAGFATGLACGLVLALVVGLLALRTTGVAFMIVTLMFSQVFYLTTLYFTQWTRGEEGLVLGPEMRTVASAAFTLELWDPTVRYFAALALFSVVLLATMAIARAPFGRVLVAIRENEERMRMLGYDVQRNKLSAMVLSGLFCAASGAAYALLFGYVGSTFASIQYSILPLLWVLLGGAATTLGPLLGTLFMFYVIDVTSGYTSAWLLIVGVALILLVLFFPKGVLGTVRERWLPWLP</sequence>
<dbReference type="EMBL" id="CP018171">
    <property type="protein sequence ID" value="APH72540.1"/>
    <property type="molecule type" value="Genomic_DNA"/>
</dbReference>
<organism evidence="7 8">
    <name type="scientific">Aquibium oceanicum</name>
    <dbReference type="NCBI Taxonomy" id="1670800"/>
    <lineage>
        <taxon>Bacteria</taxon>
        <taxon>Pseudomonadati</taxon>
        <taxon>Pseudomonadota</taxon>
        <taxon>Alphaproteobacteria</taxon>
        <taxon>Hyphomicrobiales</taxon>
        <taxon>Phyllobacteriaceae</taxon>
        <taxon>Aquibium</taxon>
    </lineage>
</organism>
<keyword evidence="4 6" id="KW-1133">Transmembrane helix</keyword>
<protein>
    <submittedName>
        <fullName evidence="7">Branched-chain amino acid ABC transporter permease</fullName>
    </submittedName>
</protein>
<dbReference type="STRING" id="1670800.BSQ44_15145"/>
<evidence type="ECO:0000256" key="3">
    <source>
        <dbReference type="ARBA" id="ARBA00022692"/>
    </source>
</evidence>
<keyword evidence="8" id="KW-1185">Reference proteome</keyword>
<dbReference type="AlphaFoldDB" id="A0A1L3ST42"/>
<feature type="transmembrane region" description="Helical" evidence="6">
    <location>
        <begin position="287"/>
        <end position="308"/>
    </location>
</feature>
<feature type="transmembrane region" description="Helical" evidence="6">
    <location>
        <begin position="82"/>
        <end position="105"/>
    </location>
</feature>
<keyword evidence="3 6" id="KW-0812">Transmembrane</keyword>
<evidence type="ECO:0000313" key="7">
    <source>
        <dbReference type="EMBL" id="APH72540.1"/>
    </source>
</evidence>
<dbReference type="PANTHER" id="PTHR30482">
    <property type="entry name" value="HIGH-AFFINITY BRANCHED-CHAIN AMINO ACID TRANSPORT SYSTEM PERMEASE"/>
    <property type="match status" value="1"/>
</dbReference>
<evidence type="ECO:0000256" key="2">
    <source>
        <dbReference type="ARBA" id="ARBA00022475"/>
    </source>
</evidence>
<dbReference type="InterPro" id="IPR001851">
    <property type="entry name" value="ABC_transp_permease"/>
</dbReference>
<gene>
    <name evidence="7" type="ORF">BSQ44_15145</name>
</gene>
<comment type="subcellular location">
    <subcellularLocation>
        <location evidence="1">Cell membrane</location>
        <topology evidence="1">Multi-pass membrane protein</topology>
    </subcellularLocation>
</comment>
<keyword evidence="5 6" id="KW-0472">Membrane</keyword>
<reference evidence="8" key="1">
    <citation type="submission" date="2016-11" db="EMBL/GenBank/DDBJ databases">
        <title>Mesorhizobium oceanicum sp. nov., isolated from deep seawater in South China Sea.</title>
        <authorList>
            <person name="Fu G.-Y."/>
        </authorList>
    </citation>
    <scope>NUCLEOTIDE SEQUENCE [LARGE SCALE GENOMIC DNA]</scope>
    <source>
        <strain evidence="8">B7</strain>
    </source>
</reference>
<dbReference type="CDD" id="cd06581">
    <property type="entry name" value="TM_PBP1_LivM_like"/>
    <property type="match status" value="1"/>
</dbReference>
<dbReference type="Pfam" id="PF02653">
    <property type="entry name" value="BPD_transp_2"/>
    <property type="match status" value="1"/>
</dbReference>
<keyword evidence="2" id="KW-1003">Cell membrane</keyword>
<evidence type="ECO:0000256" key="5">
    <source>
        <dbReference type="ARBA" id="ARBA00023136"/>
    </source>
</evidence>
<dbReference type="GO" id="GO:0015658">
    <property type="term" value="F:branched-chain amino acid transmembrane transporter activity"/>
    <property type="evidence" value="ECO:0007669"/>
    <property type="project" value="InterPro"/>
</dbReference>
<evidence type="ECO:0000313" key="8">
    <source>
        <dbReference type="Proteomes" id="UP000182840"/>
    </source>
</evidence>
<dbReference type="GO" id="GO:0005886">
    <property type="term" value="C:plasma membrane"/>
    <property type="evidence" value="ECO:0007669"/>
    <property type="project" value="UniProtKB-SubCell"/>
</dbReference>
<dbReference type="Proteomes" id="UP000182840">
    <property type="component" value="Chromosome"/>
</dbReference>
<feature type="transmembrane region" description="Helical" evidence="6">
    <location>
        <begin position="6"/>
        <end position="27"/>
    </location>
</feature>
<dbReference type="KEGG" id="meso:BSQ44_15145"/>
<accession>A0A1L3ST42</accession>
<dbReference type="InterPro" id="IPR043428">
    <property type="entry name" value="LivM-like"/>
</dbReference>
<evidence type="ECO:0000256" key="4">
    <source>
        <dbReference type="ARBA" id="ARBA00022989"/>
    </source>
</evidence>
<feature type="transmembrane region" description="Helical" evidence="6">
    <location>
        <begin position="250"/>
        <end position="275"/>
    </location>
</feature>
<dbReference type="PANTHER" id="PTHR30482:SF17">
    <property type="entry name" value="ABC TRANSPORTER ATP-BINDING PROTEIN"/>
    <property type="match status" value="1"/>
</dbReference>
<proteinExistence type="predicted"/>
<feature type="transmembrane region" description="Helical" evidence="6">
    <location>
        <begin position="215"/>
        <end position="238"/>
    </location>
</feature>
<feature type="transmembrane region" description="Helical" evidence="6">
    <location>
        <begin position="39"/>
        <end position="62"/>
    </location>
</feature>
<feature type="transmembrane region" description="Helical" evidence="6">
    <location>
        <begin position="167"/>
        <end position="194"/>
    </location>
</feature>
<feature type="transmembrane region" description="Helical" evidence="6">
    <location>
        <begin position="112"/>
        <end position="132"/>
    </location>
</feature>
<evidence type="ECO:0000256" key="6">
    <source>
        <dbReference type="SAM" id="Phobius"/>
    </source>
</evidence>